<keyword evidence="3" id="KW-1185">Reference proteome</keyword>
<dbReference type="RefSeq" id="WP_179822240.1">
    <property type="nucleotide sequence ID" value="NZ_JACCFS010000001.1"/>
</dbReference>
<protein>
    <submittedName>
        <fullName evidence="2">Uncharacterized protein</fullName>
    </submittedName>
</protein>
<comment type="caution">
    <text evidence="2">The sequence shown here is derived from an EMBL/GenBank/DDBJ whole genome shotgun (WGS) entry which is preliminary data.</text>
</comment>
<gene>
    <name evidence="2" type="ORF">HNR10_001735</name>
</gene>
<proteinExistence type="predicted"/>
<evidence type="ECO:0000256" key="1">
    <source>
        <dbReference type="SAM" id="MobiDB-lite"/>
    </source>
</evidence>
<name>A0A7Z0EKR1_9ACTN</name>
<reference evidence="2 3" key="1">
    <citation type="submission" date="2020-07" db="EMBL/GenBank/DDBJ databases">
        <title>Sequencing the genomes of 1000 actinobacteria strains.</title>
        <authorList>
            <person name="Klenk H.-P."/>
        </authorList>
    </citation>
    <scope>NUCLEOTIDE SEQUENCE [LARGE SCALE GENOMIC DNA]</scope>
    <source>
        <strain evidence="2 3">DSM 44442</strain>
    </source>
</reference>
<evidence type="ECO:0000313" key="3">
    <source>
        <dbReference type="Proteomes" id="UP000572051"/>
    </source>
</evidence>
<accession>A0A7Z0EKR1</accession>
<dbReference type="EMBL" id="JACCFS010000001">
    <property type="protein sequence ID" value="NYJ33854.1"/>
    <property type="molecule type" value="Genomic_DNA"/>
</dbReference>
<dbReference type="AlphaFoldDB" id="A0A7Z0EKR1"/>
<feature type="region of interest" description="Disordered" evidence="1">
    <location>
        <begin position="1"/>
        <end position="21"/>
    </location>
</feature>
<evidence type="ECO:0000313" key="2">
    <source>
        <dbReference type="EMBL" id="NYJ33854.1"/>
    </source>
</evidence>
<sequence>MPNPIPMPRRSDGERTLPRRNALIGPSCPRCDHASCRDRRAQRLPLLGGHRTEFAREHAQAAAIQARHRHLVIWWGEATQSFWVAAPTGLHEAADVDALLLLLWPHSDRFARPEPGTPVLSLTWQGADA</sequence>
<organism evidence="2 3">
    <name type="scientific">Nocardiopsis aegyptia</name>
    <dbReference type="NCBI Taxonomy" id="220378"/>
    <lineage>
        <taxon>Bacteria</taxon>
        <taxon>Bacillati</taxon>
        <taxon>Actinomycetota</taxon>
        <taxon>Actinomycetes</taxon>
        <taxon>Streptosporangiales</taxon>
        <taxon>Nocardiopsidaceae</taxon>
        <taxon>Nocardiopsis</taxon>
    </lineage>
</organism>
<dbReference type="Proteomes" id="UP000572051">
    <property type="component" value="Unassembled WGS sequence"/>
</dbReference>